<evidence type="ECO:0000256" key="1">
    <source>
        <dbReference type="ARBA" id="ARBA00001946"/>
    </source>
</evidence>
<dbReference type="GO" id="GO:0004518">
    <property type="term" value="F:nuclease activity"/>
    <property type="evidence" value="ECO:0007669"/>
    <property type="project" value="UniProtKB-KW"/>
</dbReference>
<keyword evidence="3" id="KW-0378">Hydrolase</keyword>
<dbReference type="EMBL" id="LR796575">
    <property type="protein sequence ID" value="CAB4152485.1"/>
    <property type="molecule type" value="Genomic_DNA"/>
</dbReference>
<organism evidence="5">
    <name type="scientific">uncultured Caudovirales phage</name>
    <dbReference type="NCBI Taxonomy" id="2100421"/>
    <lineage>
        <taxon>Viruses</taxon>
        <taxon>Duplodnaviria</taxon>
        <taxon>Heunggongvirae</taxon>
        <taxon>Uroviricota</taxon>
        <taxon>Caudoviricetes</taxon>
        <taxon>Peduoviridae</taxon>
        <taxon>Maltschvirus</taxon>
        <taxon>Maltschvirus maltsch</taxon>
    </lineage>
</organism>
<evidence type="ECO:0000313" key="5">
    <source>
        <dbReference type="EMBL" id="CAB4152485.1"/>
    </source>
</evidence>
<evidence type="ECO:0000256" key="3">
    <source>
        <dbReference type="ARBA" id="ARBA00022801"/>
    </source>
</evidence>
<dbReference type="InterPro" id="IPR011856">
    <property type="entry name" value="tRNA_endonuc-like_dom_sf"/>
</dbReference>
<protein>
    <recommendedName>
        <fullName evidence="4">VRR-NUC domain-containing protein</fullName>
    </recommendedName>
</protein>
<proteinExistence type="predicted"/>
<dbReference type="Pfam" id="PF08774">
    <property type="entry name" value="VRR_NUC"/>
    <property type="match status" value="1"/>
</dbReference>
<comment type="cofactor">
    <cofactor evidence="1">
        <name>Mg(2+)</name>
        <dbReference type="ChEBI" id="CHEBI:18420"/>
    </cofactor>
</comment>
<dbReference type="GO" id="GO:0003676">
    <property type="term" value="F:nucleic acid binding"/>
    <property type="evidence" value="ECO:0007669"/>
    <property type="project" value="InterPro"/>
</dbReference>
<accession>A0A6J5MZ12</accession>
<dbReference type="Gene3D" id="3.40.1350.10">
    <property type="match status" value="1"/>
</dbReference>
<dbReference type="InterPro" id="IPR014883">
    <property type="entry name" value="VRR_NUC"/>
</dbReference>
<sequence length="104" mass="11764">MKELTASQITAQAIKILESRFCFVWRQNNLAVRGRTFTGLKGVPDIIGYQKHTGVSVYCEVKTKTDKVSQYQIDFMNKAKTSGCHCLIATDVDGEVTLKEWPNY</sequence>
<evidence type="ECO:0000256" key="2">
    <source>
        <dbReference type="ARBA" id="ARBA00022722"/>
    </source>
</evidence>
<reference evidence="5" key="1">
    <citation type="submission" date="2020-04" db="EMBL/GenBank/DDBJ databases">
        <authorList>
            <person name="Chiriac C."/>
            <person name="Salcher M."/>
            <person name="Ghai R."/>
            <person name="Kavagutti S V."/>
        </authorList>
    </citation>
    <scope>NUCLEOTIDE SEQUENCE</scope>
</reference>
<gene>
    <name evidence="5" type="ORF">UFOVP617_17</name>
</gene>
<keyword evidence="2" id="KW-0540">Nuclease</keyword>
<name>A0A6J5MZ12_9CAUD</name>
<evidence type="ECO:0000259" key="4">
    <source>
        <dbReference type="Pfam" id="PF08774"/>
    </source>
</evidence>
<dbReference type="GO" id="GO:0016788">
    <property type="term" value="F:hydrolase activity, acting on ester bonds"/>
    <property type="evidence" value="ECO:0007669"/>
    <property type="project" value="InterPro"/>
</dbReference>
<feature type="domain" description="VRR-NUC" evidence="4">
    <location>
        <begin position="40"/>
        <end position="86"/>
    </location>
</feature>